<gene>
    <name evidence="1" type="ordered locus">Fleli_0405</name>
</gene>
<keyword evidence="2" id="KW-1185">Reference proteome</keyword>
<name>I4AFZ6_BERLS</name>
<proteinExistence type="predicted"/>
<evidence type="ECO:0000313" key="1">
    <source>
        <dbReference type="EMBL" id="AFM02881.1"/>
    </source>
</evidence>
<dbReference type="Proteomes" id="UP000006054">
    <property type="component" value="Chromosome"/>
</dbReference>
<dbReference type="AlphaFoldDB" id="I4AFZ6"/>
<protein>
    <submittedName>
        <fullName evidence="1">Uncharacterized protein</fullName>
    </submittedName>
</protein>
<sequence length="77" mass="8758">MTLLILAPAVPRKIALAWLCRVSNMYSACSRVFVFDVITLTNLRKLYQKHEIPTYKSTIIFHSSPFIFKGDNGLALL</sequence>
<accession>I4AFZ6</accession>
<reference evidence="2" key="1">
    <citation type="submission" date="2012-06" db="EMBL/GenBank/DDBJ databases">
        <title>The complete genome of Flexibacter litoralis DSM 6794.</title>
        <authorList>
            <person name="Lucas S."/>
            <person name="Copeland A."/>
            <person name="Lapidus A."/>
            <person name="Glavina del Rio T."/>
            <person name="Dalin E."/>
            <person name="Tice H."/>
            <person name="Bruce D."/>
            <person name="Goodwin L."/>
            <person name="Pitluck S."/>
            <person name="Peters L."/>
            <person name="Ovchinnikova G."/>
            <person name="Lu M."/>
            <person name="Kyrpides N."/>
            <person name="Mavromatis K."/>
            <person name="Ivanova N."/>
            <person name="Brettin T."/>
            <person name="Detter J.C."/>
            <person name="Han C."/>
            <person name="Larimer F."/>
            <person name="Land M."/>
            <person name="Hauser L."/>
            <person name="Markowitz V."/>
            <person name="Cheng J.-F."/>
            <person name="Hugenholtz P."/>
            <person name="Woyke T."/>
            <person name="Wu D."/>
            <person name="Spring S."/>
            <person name="Lang E."/>
            <person name="Kopitz M."/>
            <person name="Brambilla E."/>
            <person name="Klenk H.-P."/>
            <person name="Eisen J.A."/>
        </authorList>
    </citation>
    <scope>NUCLEOTIDE SEQUENCE [LARGE SCALE GENOMIC DNA]</scope>
    <source>
        <strain evidence="2">ATCC 23117 / DSM 6794 / NBRC 15988 / NCIMB 1366 / Sio-4</strain>
    </source>
</reference>
<dbReference type="KEGG" id="fli:Fleli_0405"/>
<organism evidence="1 2">
    <name type="scientific">Bernardetia litoralis (strain ATCC 23117 / DSM 6794 / NBRC 15988 / NCIMB 1366 / Fx l1 / Sio-4)</name>
    <name type="common">Flexibacter litoralis</name>
    <dbReference type="NCBI Taxonomy" id="880071"/>
    <lineage>
        <taxon>Bacteria</taxon>
        <taxon>Pseudomonadati</taxon>
        <taxon>Bacteroidota</taxon>
        <taxon>Cytophagia</taxon>
        <taxon>Cytophagales</taxon>
        <taxon>Bernardetiaceae</taxon>
        <taxon>Bernardetia</taxon>
    </lineage>
</organism>
<dbReference type="HOGENOM" id="CLU_2632863_0_0_10"/>
<dbReference type="EMBL" id="CP003345">
    <property type="protein sequence ID" value="AFM02881.1"/>
    <property type="molecule type" value="Genomic_DNA"/>
</dbReference>
<evidence type="ECO:0000313" key="2">
    <source>
        <dbReference type="Proteomes" id="UP000006054"/>
    </source>
</evidence>